<comment type="catalytic activity">
    <reaction evidence="4">
        <text>Couples ATP hydrolysis with the unwinding of duplex DNA by translocating in the 3'-5' direction.</text>
        <dbReference type="EC" id="5.6.2.4"/>
    </reaction>
</comment>
<dbReference type="SUPFAM" id="SSF52540">
    <property type="entry name" value="P-loop containing nucleoside triphosphate hydrolases"/>
    <property type="match status" value="1"/>
</dbReference>
<dbReference type="AlphaFoldDB" id="A0AAD7BQ96"/>
<dbReference type="EMBL" id="JARKIF010000011">
    <property type="protein sequence ID" value="KAJ7626970.1"/>
    <property type="molecule type" value="Genomic_DNA"/>
</dbReference>
<dbReference type="GO" id="GO:0043138">
    <property type="term" value="F:3'-5' DNA helicase activity"/>
    <property type="evidence" value="ECO:0007669"/>
    <property type="project" value="UniProtKB-EC"/>
</dbReference>
<evidence type="ECO:0000256" key="2">
    <source>
        <dbReference type="ARBA" id="ARBA00022741"/>
    </source>
</evidence>
<evidence type="ECO:0000256" key="1">
    <source>
        <dbReference type="ARBA" id="ARBA00005446"/>
    </source>
</evidence>
<dbReference type="SMART" id="SM00487">
    <property type="entry name" value="DEXDc"/>
    <property type="match status" value="1"/>
</dbReference>
<dbReference type="PANTHER" id="PTHR13710:SF154">
    <property type="entry name" value="RECQ HELICASE, PUTATIVE (AFU_ORTHOLOGUE AFUA_6G14720)-RELATED"/>
    <property type="match status" value="1"/>
</dbReference>
<keyword evidence="9" id="KW-1185">Reference proteome</keyword>
<feature type="domain" description="Helicase C-terminal" evidence="7">
    <location>
        <begin position="273"/>
        <end position="433"/>
    </location>
</feature>
<reference evidence="8" key="1">
    <citation type="submission" date="2023-03" db="EMBL/GenBank/DDBJ databases">
        <title>Massive genome expansion in bonnet fungi (Mycena s.s.) driven by repeated elements and novel gene families across ecological guilds.</title>
        <authorList>
            <consortium name="Lawrence Berkeley National Laboratory"/>
            <person name="Harder C.B."/>
            <person name="Miyauchi S."/>
            <person name="Viragh M."/>
            <person name="Kuo A."/>
            <person name="Thoen E."/>
            <person name="Andreopoulos B."/>
            <person name="Lu D."/>
            <person name="Skrede I."/>
            <person name="Drula E."/>
            <person name="Henrissat B."/>
            <person name="Morin E."/>
            <person name="Kohler A."/>
            <person name="Barry K."/>
            <person name="LaButti K."/>
            <person name="Morin E."/>
            <person name="Salamov A."/>
            <person name="Lipzen A."/>
            <person name="Mereny Z."/>
            <person name="Hegedus B."/>
            <person name="Baldrian P."/>
            <person name="Stursova M."/>
            <person name="Weitz H."/>
            <person name="Taylor A."/>
            <person name="Grigoriev I.V."/>
            <person name="Nagy L.G."/>
            <person name="Martin F."/>
            <person name="Kauserud H."/>
        </authorList>
    </citation>
    <scope>NUCLEOTIDE SEQUENCE</scope>
    <source>
        <strain evidence="8">9284</strain>
    </source>
</reference>
<evidence type="ECO:0000259" key="7">
    <source>
        <dbReference type="PROSITE" id="PS51194"/>
    </source>
</evidence>
<evidence type="ECO:0000313" key="8">
    <source>
        <dbReference type="EMBL" id="KAJ7626970.1"/>
    </source>
</evidence>
<dbReference type="GO" id="GO:0009378">
    <property type="term" value="F:four-way junction helicase activity"/>
    <property type="evidence" value="ECO:0007669"/>
    <property type="project" value="TreeGrafter"/>
</dbReference>
<evidence type="ECO:0000256" key="3">
    <source>
        <dbReference type="ARBA" id="ARBA00022840"/>
    </source>
</evidence>
<dbReference type="GO" id="GO:0000724">
    <property type="term" value="P:double-strand break repair via homologous recombination"/>
    <property type="evidence" value="ECO:0007669"/>
    <property type="project" value="TreeGrafter"/>
</dbReference>
<keyword evidence="8" id="KW-0378">Hydrolase</keyword>
<comment type="caution">
    <text evidence="8">The sequence shown here is derived from an EMBL/GenBank/DDBJ whole genome shotgun (WGS) entry which is preliminary data.</text>
</comment>
<dbReference type="GO" id="GO:0003676">
    <property type="term" value="F:nucleic acid binding"/>
    <property type="evidence" value="ECO:0007669"/>
    <property type="project" value="InterPro"/>
</dbReference>
<dbReference type="InterPro" id="IPR001650">
    <property type="entry name" value="Helicase_C-like"/>
</dbReference>
<dbReference type="GO" id="GO:0005524">
    <property type="term" value="F:ATP binding"/>
    <property type="evidence" value="ECO:0007669"/>
    <property type="project" value="UniProtKB-KW"/>
</dbReference>
<dbReference type="Proteomes" id="UP001221142">
    <property type="component" value="Unassembled WGS sequence"/>
</dbReference>
<accession>A0AAD7BQ96</accession>
<dbReference type="PANTHER" id="PTHR13710">
    <property type="entry name" value="DNA HELICASE RECQ FAMILY MEMBER"/>
    <property type="match status" value="1"/>
</dbReference>
<dbReference type="Pfam" id="PF00271">
    <property type="entry name" value="Helicase_C"/>
    <property type="match status" value="1"/>
</dbReference>
<dbReference type="InterPro" id="IPR027417">
    <property type="entry name" value="P-loop_NTPase"/>
</dbReference>
<dbReference type="InterPro" id="IPR011545">
    <property type="entry name" value="DEAD/DEAH_box_helicase_dom"/>
</dbReference>
<dbReference type="EC" id="5.6.2.4" evidence="5"/>
<sequence>MLAGGRASRNDAVPTAYLATLDDRHATLALRACLLAFFANPKRIVPRQFQLEATLALADGRDVIVDCGTGSGKTLCQILPNLLFPTTSSLTISPLKRLQVVQVRDAAEFESWGIKTVCINEDTPNDSELWNRIRDGHFQHLIVQPEQLKVFQGHLPRLARLLDIPKFIKTITRVHVDEAHNHVLAGLPRFGLPPFRPAWGSLIDLRFRLPKGIPVQALSGTFPAHIKSTVIEHLHFHPSKFLDLKLSSNRSNTIYATHRIVGKLSDFRNLNFLVGSPHTYLRKAIVFHDNRQESAAAAAHVDQLLPRHLQKTGIVCHYHSGMSKDYLTKIFDDFSNPNGTCKIIHGTEGASTGLDVSDIDAVVDYGCTQNMSTALQRGGRCGRRGQESLYLVMVEPWVYTASLEAVDANCTDPDKPISGRLIKTSKKPERTGLAMVLYVRSEVCLREMIRRYLSDNSPQALDASTWCCDRHHPTDPSLDYDKSAFFPGKFLYLSDDGAVWAGDEEDAERAMLDPPKGEKRKRRRGPTNRPVDDRVELHHLLKTYLEKAHASDPLRAVRTRTSILSDTALVTLATAHPTRIRSIGDIVNMLEETTEWEEEWGSQVFNVISEYDVDFVPPVARTKRTKGKNKAKAMLSEDDDEDDDEVYDAPRQNPLLEVSSNVRRTARKGKASWKLRPQE</sequence>
<evidence type="ECO:0000313" key="9">
    <source>
        <dbReference type="Proteomes" id="UP001221142"/>
    </source>
</evidence>
<dbReference type="SMART" id="SM00490">
    <property type="entry name" value="HELICc"/>
    <property type="match status" value="1"/>
</dbReference>
<dbReference type="GO" id="GO:0005694">
    <property type="term" value="C:chromosome"/>
    <property type="evidence" value="ECO:0007669"/>
    <property type="project" value="TreeGrafter"/>
</dbReference>
<gene>
    <name evidence="8" type="ORF">FB45DRAFT_979616</name>
</gene>
<protein>
    <recommendedName>
        <fullName evidence="5">DNA 3'-5' helicase</fullName>
        <ecNumber evidence="5">5.6.2.4</ecNumber>
    </recommendedName>
</protein>
<evidence type="ECO:0000256" key="6">
    <source>
        <dbReference type="SAM" id="MobiDB-lite"/>
    </source>
</evidence>
<comment type="similarity">
    <text evidence="1">Belongs to the helicase family. RecQ subfamily.</text>
</comment>
<proteinExistence type="inferred from homology"/>
<keyword evidence="2" id="KW-0547">Nucleotide-binding</keyword>
<feature type="region of interest" description="Disordered" evidence="6">
    <location>
        <begin position="627"/>
        <end position="662"/>
    </location>
</feature>
<organism evidence="8 9">
    <name type="scientific">Roridomyces roridus</name>
    <dbReference type="NCBI Taxonomy" id="1738132"/>
    <lineage>
        <taxon>Eukaryota</taxon>
        <taxon>Fungi</taxon>
        <taxon>Dikarya</taxon>
        <taxon>Basidiomycota</taxon>
        <taxon>Agaricomycotina</taxon>
        <taxon>Agaricomycetes</taxon>
        <taxon>Agaricomycetidae</taxon>
        <taxon>Agaricales</taxon>
        <taxon>Marasmiineae</taxon>
        <taxon>Mycenaceae</taxon>
        <taxon>Roridomyces</taxon>
    </lineage>
</organism>
<feature type="compositionally biased region" description="Acidic residues" evidence="6">
    <location>
        <begin position="636"/>
        <end position="647"/>
    </location>
</feature>
<dbReference type="InterPro" id="IPR014001">
    <property type="entry name" value="Helicase_ATP-bd"/>
</dbReference>
<dbReference type="PROSITE" id="PS51194">
    <property type="entry name" value="HELICASE_CTER"/>
    <property type="match status" value="1"/>
</dbReference>
<dbReference type="GO" id="GO:0016787">
    <property type="term" value="F:hydrolase activity"/>
    <property type="evidence" value="ECO:0007669"/>
    <property type="project" value="UniProtKB-KW"/>
</dbReference>
<keyword evidence="3" id="KW-0067">ATP-binding</keyword>
<evidence type="ECO:0000256" key="4">
    <source>
        <dbReference type="ARBA" id="ARBA00034617"/>
    </source>
</evidence>
<feature type="region of interest" description="Disordered" evidence="6">
    <location>
        <begin position="506"/>
        <end position="531"/>
    </location>
</feature>
<dbReference type="GO" id="GO:0005737">
    <property type="term" value="C:cytoplasm"/>
    <property type="evidence" value="ECO:0007669"/>
    <property type="project" value="TreeGrafter"/>
</dbReference>
<dbReference type="Pfam" id="PF00270">
    <property type="entry name" value="DEAD"/>
    <property type="match status" value="1"/>
</dbReference>
<evidence type="ECO:0000256" key="5">
    <source>
        <dbReference type="ARBA" id="ARBA00034808"/>
    </source>
</evidence>
<name>A0AAD7BQ96_9AGAR</name>
<dbReference type="Gene3D" id="3.40.50.300">
    <property type="entry name" value="P-loop containing nucleotide triphosphate hydrolases"/>
    <property type="match status" value="2"/>
</dbReference>
<feature type="compositionally biased region" description="Basic and acidic residues" evidence="6">
    <location>
        <begin position="508"/>
        <end position="517"/>
    </location>
</feature>